<dbReference type="GO" id="GO:0003677">
    <property type="term" value="F:DNA binding"/>
    <property type="evidence" value="ECO:0007669"/>
    <property type="project" value="UniProtKB-KW"/>
</dbReference>
<evidence type="ECO:0000313" key="7">
    <source>
        <dbReference type="Proteomes" id="UP000557872"/>
    </source>
</evidence>
<evidence type="ECO:0000256" key="3">
    <source>
        <dbReference type="ARBA" id="ARBA00023163"/>
    </source>
</evidence>
<dbReference type="InterPro" id="IPR036388">
    <property type="entry name" value="WH-like_DNA-bd_sf"/>
</dbReference>
<protein>
    <submittedName>
        <fullName evidence="6">Winged helix-turn-helix transcriptional regulator</fullName>
    </submittedName>
</protein>
<dbReference type="AlphaFoldDB" id="A0A851GD63"/>
<feature type="domain" description="HTH arsR-type" evidence="5">
    <location>
        <begin position="1"/>
        <end position="101"/>
    </location>
</feature>
<comment type="caution">
    <text evidence="6">The sequence shown here is derived from an EMBL/GenBank/DDBJ whole genome shotgun (WGS) entry which is preliminary data.</text>
</comment>
<name>A0A851GD63_9BACT</name>
<sequence>MSELFSMVEQCKALSDPARLRILRLMLAGDAEGVGERGWSVSQWVKVLRERQYNVSKQLKVMERVGLVARRKRGRKVYYGLGPAVLDGSLQATALRQWVICLPELGELELILRGSSVQMNATVREAQVESLTGRAKHPLRKQSKRRKSRDAGWEDPDMEAPDLATPEVSGDDERVAGDSGLEDSQQLPSNLL</sequence>
<dbReference type="PROSITE" id="PS50987">
    <property type="entry name" value="HTH_ARSR_2"/>
    <property type="match status" value="1"/>
</dbReference>
<feature type="compositionally biased region" description="Polar residues" evidence="4">
    <location>
        <begin position="182"/>
        <end position="192"/>
    </location>
</feature>
<evidence type="ECO:0000256" key="2">
    <source>
        <dbReference type="ARBA" id="ARBA00023125"/>
    </source>
</evidence>
<keyword evidence="7" id="KW-1185">Reference proteome</keyword>
<evidence type="ECO:0000259" key="5">
    <source>
        <dbReference type="PROSITE" id="PS50987"/>
    </source>
</evidence>
<dbReference type="Pfam" id="PF12840">
    <property type="entry name" value="HTH_20"/>
    <property type="match status" value="1"/>
</dbReference>
<evidence type="ECO:0000256" key="4">
    <source>
        <dbReference type="SAM" id="MobiDB-lite"/>
    </source>
</evidence>
<dbReference type="InterPro" id="IPR001845">
    <property type="entry name" value="HTH_ArsR_DNA-bd_dom"/>
</dbReference>
<feature type="compositionally biased region" description="Basic residues" evidence="4">
    <location>
        <begin position="134"/>
        <end position="148"/>
    </location>
</feature>
<keyword evidence="3" id="KW-0804">Transcription</keyword>
<dbReference type="Gene3D" id="1.10.10.10">
    <property type="entry name" value="Winged helix-like DNA-binding domain superfamily/Winged helix DNA-binding domain"/>
    <property type="match status" value="1"/>
</dbReference>
<organism evidence="6 7">
    <name type="scientific">Oceaniferula marina</name>
    <dbReference type="NCBI Taxonomy" id="2748318"/>
    <lineage>
        <taxon>Bacteria</taxon>
        <taxon>Pseudomonadati</taxon>
        <taxon>Verrucomicrobiota</taxon>
        <taxon>Verrucomicrobiia</taxon>
        <taxon>Verrucomicrobiales</taxon>
        <taxon>Verrucomicrobiaceae</taxon>
        <taxon>Oceaniferula</taxon>
    </lineage>
</organism>
<dbReference type="EMBL" id="JACBAZ010000003">
    <property type="protein sequence ID" value="NWK55698.1"/>
    <property type="molecule type" value="Genomic_DNA"/>
</dbReference>
<dbReference type="RefSeq" id="WP_178932243.1">
    <property type="nucleotide sequence ID" value="NZ_JACBAZ010000003.1"/>
</dbReference>
<accession>A0A851GD63</accession>
<dbReference type="SMART" id="SM00418">
    <property type="entry name" value="HTH_ARSR"/>
    <property type="match status" value="1"/>
</dbReference>
<dbReference type="GO" id="GO:0003700">
    <property type="term" value="F:DNA-binding transcription factor activity"/>
    <property type="evidence" value="ECO:0007669"/>
    <property type="project" value="InterPro"/>
</dbReference>
<dbReference type="InterPro" id="IPR011991">
    <property type="entry name" value="ArsR-like_HTH"/>
</dbReference>
<dbReference type="Proteomes" id="UP000557872">
    <property type="component" value="Unassembled WGS sequence"/>
</dbReference>
<keyword evidence="1" id="KW-0805">Transcription regulation</keyword>
<keyword evidence="2" id="KW-0238">DNA-binding</keyword>
<feature type="region of interest" description="Disordered" evidence="4">
    <location>
        <begin position="128"/>
        <end position="192"/>
    </location>
</feature>
<evidence type="ECO:0000313" key="6">
    <source>
        <dbReference type="EMBL" id="NWK55698.1"/>
    </source>
</evidence>
<dbReference type="InterPro" id="IPR051081">
    <property type="entry name" value="HTH_MetalResp_TranReg"/>
</dbReference>
<dbReference type="SUPFAM" id="SSF46785">
    <property type="entry name" value="Winged helix' DNA-binding domain"/>
    <property type="match status" value="1"/>
</dbReference>
<reference evidence="6 7" key="1">
    <citation type="submission" date="2020-07" db="EMBL/GenBank/DDBJ databases">
        <title>Roseicoccus Jingziensis gen. nov., sp. nov., isolated from coastal seawater.</title>
        <authorList>
            <person name="Feng X."/>
        </authorList>
    </citation>
    <scope>NUCLEOTIDE SEQUENCE [LARGE SCALE GENOMIC DNA]</scope>
    <source>
        <strain evidence="6 7">N1E253</strain>
    </source>
</reference>
<gene>
    <name evidence="6" type="ORF">HW115_08750</name>
</gene>
<dbReference type="PANTHER" id="PTHR33154">
    <property type="entry name" value="TRANSCRIPTIONAL REGULATOR, ARSR FAMILY"/>
    <property type="match status" value="1"/>
</dbReference>
<dbReference type="InterPro" id="IPR036390">
    <property type="entry name" value="WH_DNA-bd_sf"/>
</dbReference>
<evidence type="ECO:0000256" key="1">
    <source>
        <dbReference type="ARBA" id="ARBA00023015"/>
    </source>
</evidence>
<dbReference type="PANTHER" id="PTHR33154:SF33">
    <property type="entry name" value="TRANSCRIPTIONAL REPRESSOR SDPR"/>
    <property type="match status" value="1"/>
</dbReference>
<dbReference type="CDD" id="cd00090">
    <property type="entry name" value="HTH_ARSR"/>
    <property type="match status" value="1"/>
</dbReference>
<proteinExistence type="predicted"/>